<organism evidence="1 2">
    <name type="scientific">Saccharicrinis carchari</name>
    <dbReference type="NCBI Taxonomy" id="1168039"/>
    <lineage>
        <taxon>Bacteria</taxon>
        <taxon>Pseudomonadati</taxon>
        <taxon>Bacteroidota</taxon>
        <taxon>Bacteroidia</taxon>
        <taxon>Marinilabiliales</taxon>
        <taxon>Marinilabiliaceae</taxon>
        <taxon>Saccharicrinis</taxon>
    </lineage>
</organism>
<evidence type="ECO:0000313" key="1">
    <source>
        <dbReference type="EMBL" id="SMO37880.1"/>
    </source>
</evidence>
<dbReference type="RefSeq" id="WP_142531759.1">
    <property type="nucleotide sequence ID" value="NZ_FXTB01000001.1"/>
</dbReference>
<sequence>MKGKIMENFSLVSETLGNERHLRSVAISDQITLEETVSLLPKAYTFKYNVSHLIKTSVDIEFGNKEIILKISDKSKDLPPWYTPIDETVSKTILTKKIKILNDMDINKIETIVDSSELTVYIPRTENLSLGEVRPYNPETCFKESYFG</sequence>
<evidence type="ECO:0000313" key="2">
    <source>
        <dbReference type="Proteomes" id="UP000319040"/>
    </source>
</evidence>
<protein>
    <submittedName>
        <fullName evidence="1">Uncharacterized protein</fullName>
    </submittedName>
</protein>
<keyword evidence="2" id="KW-1185">Reference proteome</keyword>
<dbReference type="AlphaFoldDB" id="A0A521ATC7"/>
<name>A0A521ATC7_SACCC</name>
<proteinExistence type="predicted"/>
<reference evidence="1 2" key="1">
    <citation type="submission" date="2017-05" db="EMBL/GenBank/DDBJ databases">
        <authorList>
            <person name="Varghese N."/>
            <person name="Submissions S."/>
        </authorList>
    </citation>
    <scope>NUCLEOTIDE SEQUENCE [LARGE SCALE GENOMIC DNA]</scope>
    <source>
        <strain evidence="1 2">DSM 27040</strain>
    </source>
</reference>
<dbReference type="EMBL" id="FXTB01000001">
    <property type="protein sequence ID" value="SMO37880.1"/>
    <property type="molecule type" value="Genomic_DNA"/>
</dbReference>
<gene>
    <name evidence="1" type="ORF">SAMN06265379_101376</name>
</gene>
<dbReference type="Proteomes" id="UP000319040">
    <property type="component" value="Unassembled WGS sequence"/>
</dbReference>
<accession>A0A521ATC7</accession>